<organism evidence="3 4">
    <name type="scientific">Ramlibacter terrae</name>
    <dbReference type="NCBI Taxonomy" id="2732511"/>
    <lineage>
        <taxon>Bacteria</taxon>
        <taxon>Pseudomonadati</taxon>
        <taxon>Pseudomonadota</taxon>
        <taxon>Betaproteobacteria</taxon>
        <taxon>Burkholderiales</taxon>
        <taxon>Comamonadaceae</taxon>
        <taxon>Ramlibacter</taxon>
    </lineage>
</organism>
<keyword evidence="4" id="KW-1185">Reference proteome</keyword>
<keyword evidence="2" id="KW-0732">Signal</keyword>
<proteinExistence type="predicted"/>
<feature type="region of interest" description="Disordered" evidence="1">
    <location>
        <begin position="25"/>
        <end position="52"/>
    </location>
</feature>
<evidence type="ECO:0000313" key="3">
    <source>
        <dbReference type="EMBL" id="QJW84496.1"/>
    </source>
</evidence>
<dbReference type="EMBL" id="CP053418">
    <property type="protein sequence ID" value="QJW84496.1"/>
    <property type="molecule type" value="Genomic_DNA"/>
</dbReference>
<sequence length="52" mass="5167">MKKTPKTLAAAFAAAPAVVGCASVPGSAELDQSPTPWSRARSARKASPPSSG</sequence>
<feature type="chain" id="PRO_5045580259" evidence="2">
    <location>
        <begin position="23"/>
        <end position="52"/>
    </location>
</feature>
<evidence type="ECO:0000256" key="2">
    <source>
        <dbReference type="SAM" id="SignalP"/>
    </source>
</evidence>
<dbReference type="PROSITE" id="PS51257">
    <property type="entry name" value="PROKAR_LIPOPROTEIN"/>
    <property type="match status" value="1"/>
</dbReference>
<accession>A0ABX6P678</accession>
<dbReference type="Proteomes" id="UP000500826">
    <property type="component" value="Chromosome"/>
</dbReference>
<evidence type="ECO:0000313" key="4">
    <source>
        <dbReference type="Proteomes" id="UP000500826"/>
    </source>
</evidence>
<protein>
    <submittedName>
        <fullName evidence="3">Uncharacterized protein</fullName>
    </submittedName>
</protein>
<feature type="compositionally biased region" description="Low complexity" evidence="1">
    <location>
        <begin position="36"/>
        <end position="52"/>
    </location>
</feature>
<feature type="signal peptide" evidence="2">
    <location>
        <begin position="1"/>
        <end position="22"/>
    </location>
</feature>
<reference evidence="3 4" key="1">
    <citation type="submission" date="2020-05" db="EMBL/GenBank/DDBJ databases">
        <title>Ramlibacter rhizophilus sp. nov., isolated from rhizosphere soil of national flower Mugunghwa from South Korea.</title>
        <authorList>
            <person name="Zheng-Fei Y."/>
            <person name="Huan T."/>
        </authorList>
    </citation>
    <scope>NUCLEOTIDE SEQUENCE [LARGE SCALE GENOMIC DNA]</scope>
    <source>
        <strain evidence="3 4">H242</strain>
    </source>
</reference>
<gene>
    <name evidence="3" type="ORF">HK414_14595</name>
</gene>
<name>A0ABX6P678_9BURK</name>
<evidence type="ECO:0000256" key="1">
    <source>
        <dbReference type="SAM" id="MobiDB-lite"/>
    </source>
</evidence>